<sequence length="265" mass="30199">MKVIVAGFSKTGTKTMQAALTDLGYNVYDFMENFEFLEKEWKQICMVGGSTELFRKMYENVDAVTDLPGCAFWDEILKAFPDAKIILTMRDNEEQWWQSLLKQHEQNTSLLLKILFTISPTGRRLQQHGSRIMNAIVGQEMTPSTKVLNESLFKMAYRRHNAHVLQNAPNDQLLVFNFKDGWEPLCKFLGVPVPDTPFHHKNKKGSITKEMLQTNNIALKIQREAMVVAAVSGVLAAIGLYKGISLARTVNWEDMFTTLSSLFKK</sequence>
<dbReference type="STRING" id="7719.ENSCINP00000015067"/>
<dbReference type="Proteomes" id="UP000008144">
    <property type="component" value="Chromosome 2"/>
</dbReference>
<reference evidence="2" key="2">
    <citation type="journal article" date="2008" name="Genome Biol.">
        <title>Improved genome assembly and evidence-based global gene model set for the chordate Ciona intestinalis: new insight into intron and operon populations.</title>
        <authorList>
            <person name="Satou Y."/>
            <person name="Mineta K."/>
            <person name="Ogasawara M."/>
            <person name="Sasakura Y."/>
            <person name="Shoguchi E."/>
            <person name="Ueno K."/>
            <person name="Yamada L."/>
            <person name="Matsumoto J."/>
            <person name="Wasserscheid J."/>
            <person name="Dewar K."/>
            <person name="Wiley G.B."/>
            <person name="Macmil S.L."/>
            <person name="Roe B.A."/>
            <person name="Zeller R.W."/>
            <person name="Hastings K.E."/>
            <person name="Lemaire P."/>
            <person name="Lindquist E."/>
            <person name="Endo T."/>
            <person name="Hotta K."/>
            <person name="Inaba K."/>
        </authorList>
    </citation>
    <scope>NUCLEOTIDE SEQUENCE [LARGE SCALE GENOMIC DNA]</scope>
    <source>
        <strain evidence="2">wild type</strain>
    </source>
</reference>
<organism evidence="2 3">
    <name type="scientific">Ciona intestinalis</name>
    <name type="common">Transparent sea squirt</name>
    <name type="synonym">Ascidia intestinalis</name>
    <dbReference type="NCBI Taxonomy" id="7719"/>
    <lineage>
        <taxon>Eukaryota</taxon>
        <taxon>Metazoa</taxon>
        <taxon>Chordata</taxon>
        <taxon>Tunicata</taxon>
        <taxon>Ascidiacea</taxon>
        <taxon>Phlebobranchia</taxon>
        <taxon>Cionidae</taxon>
        <taxon>Ciona</taxon>
    </lineage>
</organism>
<keyword evidence="3" id="KW-1185">Reference proteome</keyword>
<name>F6XZ80_CIOIN</name>
<reference evidence="2" key="3">
    <citation type="submission" date="2025-08" db="UniProtKB">
        <authorList>
            <consortium name="Ensembl"/>
        </authorList>
    </citation>
    <scope>IDENTIFICATION</scope>
</reference>
<dbReference type="InterPro" id="IPR040632">
    <property type="entry name" value="Sulfotransfer_4"/>
</dbReference>
<proteinExistence type="predicted"/>
<evidence type="ECO:0000313" key="3">
    <source>
        <dbReference type="Proteomes" id="UP000008144"/>
    </source>
</evidence>
<dbReference type="PANTHER" id="PTHR36978:SF4">
    <property type="entry name" value="P-LOOP CONTAINING NUCLEOSIDE TRIPHOSPHATE HYDROLASE PROTEIN"/>
    <property type="match status" value="1"/>
</dbReference>
<reference evidence="3" key="1">
    <citation type="journal article" date="2002" name="Science">
        <title>The draft genome of Ciona intestinalis: insights into chordate and vertebrate origins.</title>
        <authorList>
            <person name="Dehal P."/>
            <person name="Satou Y."/>
            <person name="Campbell R.K."/>
            <person name="Chapman J."/>
            <person name="Degnan B."/>
            <person name="De Tomaso A."/>
            <person name="Davidson B."/>
            <person name="Di Gregorio A."/>
            <person name="Gelpke M."/>
            <person name="Goodstein D.M."/>
            <person name="Harafuji N."/>
            <person name="Hastings K.E."/>
            <person name="Ho I."/>
            <person name="Hotta K."/>
            <person name="Huang W."/>
            <person name="Kawashima T."/>
            <person name="Lemaire P."/>
            <person name="Martinez D."/>
            <person name="Meinertzhagen I.A."/>
            <person name="Necula S."/>
            <person name="Nonaka M."/>
            <person name="Putnam N."/>
            <person name="Rash S."/>
            <person name="Saiga H."/>
            <person name="Satake M."/>
            <person name="Terry A."/>
            <person name="Yamada L."/>
            <person name="Wang H.G."/>
            <person name="Awazu S."/>
            <person name="Azumi K."/>
            <person name="Boore J."/>
            <person name="Branno M."/>
            <person name="Chin-Bow S."/>
            <person name="DeSantis R."/>
            <person name="Doyle S."/>
            <person name="Francino P."/>
            <person name="Keys D.N."/>
            <person name="Haga S."/>
            <person name="Hayashi H."/>
            <person name="Hino K."/>
            <person name="Imai K.S."/>
            <person name="Inaba K."/>
            <person name="Kano S."/>
            <person name="Kobayashi K."/>
            <person name="Kobayashi M."/>
            <person name="Lee B.I."/>
            <person name="Makabe K.W."/>
            <person name="Manohar C."/>
            <person name="Matassi G."/>
            <person name="Medina M."/>
            <person name="Mochizuki Y."/>
            <person name="Mount S."/>
            <person name="Morishita T."/>
            <person name="Miura S."/>
            <person name="Nakayama A."/>
            <person name="Nishizaka S."/>
            <person name="Nomoto H."/>
            <person name="Ohta F."/>
            <person name="Oishi K."/>
            <person name="Rigoutsos I."/>
            <person name="Sano M."/>
            <person name="Sasaki A."/>
            <person name="Sasakura Y."/>
            <person name="Shoguchi E."/>
            <person name="Shin-i T."/>
            <person name="Spagnuolo A."/>
            <person name="Stainier D."/>
            <person name="Suzuki M.M."/>
            <person name="Tassy O."/>
            <person name="Takatori N."/>
            <person name="Tokuoka M."/>
            <person name="Yagi K."/>
            <person name="Yoshizaki F."/>
            <person name="Wada S."/>
            <person name="Zhang C."/>
            <person name="Hyatt P.D."/>
            <person name="Larimer F."/>
            <person name="Detter C."/>
            <person name="Doggett N."/>
            <person name="Glavina T."/>
            <person name="Hawkins T."/>
            <person name="Richardson P."/>
            <person name="Lucas S."/>
            <person name="Kohara Y."/>
            <person name="Levine M."/>
            <person name="Satoh N."/>
            <person name="Rokhsar D.S."/>
        </authorList>
    </citation>
    <scope>NUCLEOTIDE SEQUENCE [LARGE SCALE GENOMIC DNA]</scope>
</reference>
<dbReference type="PANTHER" id="PTHR36978">
    <property type="entry name" value="P-LOOP CONTAINING NUCLEOTIDE TRIPHOSPHATE HYDROLASE"/>
    <property type="match status" value="1"/>
</dbReference>
<dbReference type="AlphaFoldDB" id="F6XZ80"/>
<dbReference type="Gene3D" id="3.40.50.300">
    <property type="entry name" value="P-loop containing nucleotide triphosphate hydrolases"/>
    <property type="match status" value="1"/>
</dbReference>
<dbReference type="SUPFAM" id="SSF52540">
    <property type="entry name" value="P-loop containing nucleoside triphosphate hydrolases"/>
    <property type="match status" value="1"/>
</dbReference>
<dbReference type="RefSeq" id="XP_002125772.1">
    <property type="nucleotide sequence ID" value="XM_002125736.4"/>
</dbReference>
<evidence type="ECO:0000313" key="2">
    <source>
        <dbReference type="Ensembl" id="ENSCINP00000015067.3"/>
    </source>
</evidence>
<dbReference type="OrthoDB" id="272681at2759"/>
<dbReference type="GeneTree" id="ENSGT00940000166373"/>
<gene>
    <name evidence="2" type="primary">LOC100183513</name>
</gene>
<feature type="transmembrane region" description="Helical" evidence="1">
    <location>
        <begin position="225"/>
        <end position="244"/>
    </location>
</feature>
<dbReference type="Ensembl" id="ENSCINT00000015067.3">
    <property type="protein sequence ID" value="ENSCINP00000015067.3"/>
    <property type="gene ID" value="ENSCING00000007338.3"/>
</dbReference>
<protein>
    <submittedName>
        <fullName evidence="2">Uncharacterized LOC100183513</fullName>
    </submittedName>
</protein>
<dbReference type="KEGG" id="cin:100183513"/>
<dbReference type="InterPro" id="IPR027417">
    <property type="entry name" value="P-loop_NTPase"/>
</dbReference>
<keyword evidence="1" id="KW-0812">Transmembrane</keyword>
<dbReference type="HOGENOM" id="CLU_061199_2_2_1"/>
<accession>A0A1W2WDW5</accession>
<keyword evidence="1" id="KW-0472">Membrane</keyword>
<dbReference type="OMA" id="TWGLRAD"/>
<dbReference type="EMBL" id="EAAA01001371">
    <property type="status" value="NOT_ANNOTATED_CDS"/>
    <property type="molecule type" value="Genomic_DNA"/>
</dbReference>
<dbReference type="InParanoid" id="F6XZ80"/>
<keyword evidence="1" id="KW-1133">Transmembrane helix</keyword>
<evidence type="ECO:0000256" key="1">
    <source>
        <dbReference type="SAM" id="Phobius"/>
    </source>
</evidence>
<dbReference type="GeneID" id="100183513"/>
<dbReference type="Pfam" id="PF17784">
    <property type="entry name" value="Sulfotransfer_4"/>
    <property type="match status" value="1"/>
</dbReference>
<reference evidence="2" key="4">
    <citation type="submission" date="2025-09" db="UniProtKB">
        <authorList>
            <consortium name="Ensembl"/>
        </authorList>
    </citation>
    <scope>IDENTIFICATION</scope>
</reference>
<accession>F6XZ80</accession>